<gene>
    <name evidence="1" type="ORF">BJ212DRAFT_73397</name>
</gene>
<dbReference type="AlphaFoldDB" id="A0A9P7JFC5"/>
<organism evidence="1 2">
    <name type="scientific">Suillus subaureus</name>
    <dbReference type="NCBI Taxonomy" id="48587"/>
    <lineage>
        <taxon>Eukaryota</taxon>
        <taxon>Fungi</taxon>
        <taxon>Dikarya</taxon>
        <taxon>Basidiomycota</taxon>
        <taxon>Agaricomycotina</taxon>
        <taxon>Agaricomycetes</taxon>
        <taxon>Agaricomycetidae</taxon>
        <taxon>Boletales</taxon>
        <taxon>Suillineae</taxon>
        <taxon>Suillaceae</taxon>
        <taxon>Suillus</taxon>
    </lineage>
</organism>
<sequence length="91" mass="10411">MQIAVNGSTCLNRQVLRRRSCKRETQVHRSALQAHQWQRHQHNHRSVSNSGLWLWLKSPGAIVLHDVQTGTSLASFKQSSSAPHCTIKQRF</sequence>
<name>A0A9P7JFC5_9AGAM</name>
<evidence type="ECO:0000313" key="1">
    <source>
        <dbReference type="EMBL" id="KAG1819137.1"/>
    </source>
</evidence>
<proteinExistence type="predicted"/>
<reference evidence="1" key="1">
    <citation type="journal article" date="2020" name="New Phytol.">
        <title>Comparative genomics reveals dynamic genome evolution in host specialist ectomycorrhizal fungi.</title>
        <authorList>
            <person name="Lofgren L.A."/>
            <person name="Nguyen N.H."/>
            <person name="Vilgalys R."/>
            <person name="Ruytinx J."/>
            <person name="Liao H.L."/>
            <person name="Branco S."/>
            <person name="Kuo A."/>
            <person name="LaButti K."/>
            <person name="Lipzen A."/>
            <person name="Andreopoulos W."/>
            <person name="Pangilinan J."/>
            <person name="Riley R."/>
            <person name="Hundley H."/>
            <person name="Na H."/>
            <person name="Barry K."/>
            <person name="Grigoriev I.V."/>
            <person name="Stajich J.E."/>
            <person name="Kennedy P.G."/>
        </authorList>
    </citation>
    <scope>NUCLEOTIDE SEQUENCE</scope>
    <source>
        <strain evidence="1">MN1</strain>
    </source>
</reference>
<protein>
    <submittedName>
        <fullName evidence="1">Uncharacterized protein</fullName>
    </submittedName>
</protein>
<dbReference type="GeneID" id="64637957"/>
<comment type="caution">
    <text evidence="1">The sequence shown here is derived from an EMBL/GenBank/DDBJ whole genome shotgun (WGS) entry which is preliminary data.</text>
</comment>
<evidence type="ECO:0000313" key="2">
    <source>
        <dbReference type="Proteomes" id="UP000807769"/>
    </source>
</evidence>
<dbReference type="RefSeq" id="XP_041194814.1">
    <property type="nucleotide sequence ID" value="XM_041343941.1"/>
</dbReference>
<dbReference type="EMBL" id="JABBWG010000010">
    <property type="protein sequence ID" value="KAG1819137.1"/>
    <property type="molecule type" value="Genomic_DNA"/>
</dbReference>
<accession>A0A9P7JFC5</accession>
<dbReference type="Proteomes" id="UP000807769">
    <property type="component" value="Unassembled WGS sequence"/>
</dbReference>
<keyword evidence="2" id="KW-1185">Reference proteome</keyword>